<dbReference type="Proteomes" id="UP000196053">
    <property type="component" value="Chromosome I"/>
</dbReference>
<dbReference type="Gene3D" id="3.30.70.100">
    <property type="match status" value="1"/>
</dbReference>
<evidence type="ECO:0000256" key="1">
    <source>
        <dbReference type="ARBA" id="ARBA00022723"/>
    </source>
</evidence>
<dbReference type="RefSeq" id="WP_058259070.1">
    <property type="nucleotide sequence ID" value="NZ_JANWKB010000054.1"/>
</dbReference>
<dbReference type="PROSITE" id="PS01047">
    <property type="entry name" value="HMA_1"/>
    <property type="match status" value="1"/>
</dbReference>
<dbReference type="KEGG" id="hsd:SD1D_2345"/>
<dbReference type="PROSITE" id="PS50846">
    <property type="entry name" value="HMA_2"/>
    <property type="match status" value="1"/>
</dbReference>
<name>A0A0K8J972_9FIRM</name>
<proteinExistence type="predicted"/>
<dbReference type="AlphaFoldDB" id="A0A0K8J972"/>
<dbReference type="InterPro" id="IPR000428">
    <property type="entry name" value="Cu-bd"/>
</dbReference>
<gene>
    <name evidence="3" type="ORF">SD1D_2345</name>
</gene>
<accession>A0A0K8J972</accession>
<protein>
    <recommendedName>
        <fullName evidence="2">HMA domain-containing protein</fullName>
    </recommendedName>
</protein>
<dbReference type="PRINTS" id="PR00944">
    <property type="entry name" value="CUEXPORT"/>
</dbReference>
<dbReference type="InterPro" id="IPR036163">
    <property type="entry name" value="HMA_dom_sf"/>
</dbReference>
<dbReference type="GO" id="GO:0006825">
    <property type="term" value="P:copper ion transport"/>
    <property type="evidence" value="ECO:0007669"/>
    <property type="project" value="InterPro"/>
</dbReference>
<dbReference type="InterPro" id="IPR017969">
    <property type="entry name" value="Heavy-metal-associated_CS"/>
</dbReference>
<sequence>MKKKLMIEGMSCGHCVRHVEEALKEIEGVISAKADLEGKYAMVELNKDITDSLFKEVIEEVGYELVGISEN</sequence>
<dbReference type="Pfam" id="PF00403">
    <property type="entry name" value="HMA"/>
    <property type="match status" value="1"/>
</dbReference>
<dbReference type="SUPFAM" id="SSF55008">
    <property type="entry name" value="HMA, heavy metal-associated domain"/>
    <property type="match status" value="1"/>
</dbReference>
<dbReference type="EMBL" id="LN879430">
    <property type="protein sequence ID" value="CUH93857.1"/>
    <property type="molecule type" value="Genomic_DNA"/>
</dbReference>
<reference evidence="4" key="1">
    <citation type="submission" date="2015-09" db="EMBL/GenBank/DDBJ databases">
        <authorList>
            <person name="Wibberg D."/>
        </authorList>
    </citation>
    <scope>NUCLEOTIDE SEQUENCE [LARGE SCALE GENOMIC DNA]</scope>
    <source>
        <strain evidence="4">SD1D</strain>
    </source>
</reference>
<feature type="domain" description="HMA" evidence="2">
    <location>
        <begin position="1"/>
        <end position="66"/>
    </location>
</feature>
<keyword evidence="1" id="KW-0479">Metal-binding</keyword>
<dbReference type="CDD" id="cd00371">
    <property type="entry name" value="HMA"/>
    <property type="match status" value="1"/>
</dbReference>
<evidence type="ECO:0000313" key="3">
    <source>
        <dbReference type="EMBL" id="CUH93857.1"/>
    </source>
</evidence>
<evidence type="ECO:0000259" key="2">
    <source>
        <dbReference type="PROSITE" id="PS50846"/>
    </source>
</evidence>
<dbReference type="OrthoDB" id="9813965at2"/>
<evidence type="ECO:0000313" key="4">
    <source>
        <dbReference type="Proteomes" id="UP000196053"/>
    </source>
</evidence>
<dbReference type="GO" id="GO:0005507">
    <property type="term" value="F:copper ion binding"/>
    <property type="evidence" value="ECO:0007669"/>
    <property type="project" value="InterPro"/>
</dbReference>
<dbReference type="InterPro" id="IPR006121">
    <property type="entry name" value="HMA_dom"/>
</dbReference>
<organism evidence="3 4">
    <name type="scientific">Herbinix luporum</name>
    <dbReference type="NCBI Taxonomy" id="1679721"/>
    <lineage>
        <taxon>Bacteria</taxon>
        <taxon>Bacillati</taxon>
        <taxon>Bacillota</taxon>
        <taxon>Clostridia</taxon>
        <taxon>Lachnospirales</taxon>
        <taxon>Lachnospiraceae</taxon>
        <taxon>Herbinix</taxon>
    </lineage>
</organism>
<keyword evidence="4" id="KW-1185">Reference proteome</keyword>